<dbReference type="AlphaFoldDB" id="A0A6G8AW29"/>
<evidence type="ECO:0000313" key="1">
    <source>
        <dbReference type="EMBL" id="QIL49206.1"/>
    </source>
</evidence>
<dbReference type="EMBL" id="CP049887">
    <property type="protein sequence ID" value="QIL49206.1"/>
    <property type="molecule type" value="Genomic_DNA"/>
</dbReference>
<dbReference type="Proteomes" id="UP000501747">
    <property type="component" value="Chromosome"/>
</dbReference>
<accession>A0A6G8AW29</accession>
<dbReference type="KEGG" id="vhy:G7082_12250"/>
<dbReference type="RefSeq" id="WP_166035332.1">
    <property type="nucleotide sequence ID" value="NZ_CP049887.1"/>
</dbReference>
<proteinExistence type="predicted"/>
<reference evidence="1 2" key="1">
    <citation type="submission" date="2020-03" db="EMBL/GenBank/DDBJ databases">
        <title>Vagococcus sp. nov., isolated from beetles.</title>
        <authorList>
            <person name="Hyun D.-W."/>
            <person name="Bae J.-W."/>
        </authorList>
    </citation>
    <scope>NUCLEOTIDE SEQUENCE [LARGE SCALE GENOMIC DNA]</scope>
    <source>
        <strain evidence="1 2">HDW17B</strain>
    </source>
</reference>
<evidence type="ECO:0008006" key="3">
    <source>
        <dbReference type="Google" id="ProtNLM"/>
    </source>
</evidence>
<keyword evidence="2" id="KW-1185">Reference proteome</keyword>
<evidence type="ECO:0000313" key="2">
    <source>
        <dbReference type="Proteomes" id="UP000501747"/>
    </source>
</evidence>
<name>A0A6G8AW29_9ENTE</name>
<organism evidence="1 2">
    <name type="scientific">Vagococcus hydrophili</name>
    <dbReference type="NCBI Taxonomy" id="2714947"/>
    <lineage>
        <taxon>Bacteria</taxon>
        <taxon>Bacillati</taxon>
        <taxon>Bacillota</taxon>
        <taxon>Bacilli</taxon>
        <taxon>Lactobacillales</taxon>
        <taxon>Enterococcaceae</taxon>
        <taxon>Vagococcus</taxon>
    </lineage>
</organism>
<protein>
    <recommendedName>
        <fullName evidence="3">CN hydrolase domain-containing protein</fullName>
    </recommendedName>
</protein>
<gene>
    <name evidence="1" type="ORF">G7082_12250</name>
</gene>
<sequence length="218" mass="24890">MKLLICQAKHENNLETLEKLLIDCPDVDYMLFPEGYLNDIDSLNKAKLLAKKYHTYIISSLRQNGDVAIVIDDFGNILYNRKKTASRDEEKLLNPLFFIDSDHQKNVGFLLCMEILKGMRDLPLIHYDFILQPIGVGMFSEEQFDLWLNEAIKIAKKFNTIVIGASHSDGSYKNCGVSIPISYCIDSNGVPVYVLKNQLKTQIIEITDNNSVRLIHSF</sequence>